<protein>
    <submittedName>
        <fullName evidence="2">Uncharacterized protein</fullName>
    </submittedName>
</protein>
<dbReference type="EMBL" id="SNXK01000002">
    <property type="protein sequence ID" value="TDP39775.1"/>
    <property type="molecule type" value="Genomic_DNA"/>
</dbReference>
<evidence type="ECO:0000313" key="2">
    <source>
        <dbReference type="EMBL" id="TDP39775.1"/>
    </source>
</evidence>
<gene>
    <name evidence="2" type="ORF">DFR75_102494</name>
</gene>
<proteinExistence type="predicted"/>
<feature type="compositionally biased region" description="Acidic residues" evidence="1">
    <location>
        <begin position="50"/>
        <end position="70"/>
    </location>
</feature>
<dbReference type="Proteomes" id="UP000295087">
    <property type="component" value="Unassembled WGS sequence"/>
</dbReference>
<dbReference type="RefSeq" id="WP_243749850.1">
    <property type="nucleotide sequence ID" value="NZ_SNXK01000002.1"/>
</dbReference>
<dbReference type="SUPFAM" id="SSF160424">
    <property type="entry name" value="BH3703-like"/>
    <property type="match status" value="1"/>
</dbReference>
<reference evidence="2 3" key="1">
    <citation type="submission" date="2019-03" db="EMBL/GenBank/DDBJ databases">
        <title>Genomic Encyclopedia of Type Strains, Phase IV (KMG-IV): sequencing the most valuable type-strain genomes for metagenomic binning, comparative biology and taxonomic classification.</title>
        <authorList>
            <person name="Goeker M."/>
        </authorList>
    </citation>
    <scope>NUCLEOTIDE SEQUENCE [LARGE SCALE GENOMIC DNA]</scope>
    <source>
        <strain evidence="2 3">DSM 44496</strain>
    </source>
</reference>
<keyword evidence="3" id="KW-1185">Reference proteome</keyword>
<dbReference type="InterPro" id="IPR036170">
    <property type="entry name" value="YezG-like_sf"/>
</dbReference>
<feature type="compositionally biased region" description="Basic and acidic residues" evidence="1">
    <location>
        <begin position="1"/>
        <end position="20"/>
    </location>
</feature>
<name>A0A4V3CQ55_NOCIG</name>
<evidence type="ECO:0000313" key="3">
    <source>
        <dbReference type="Proteomes" id="UP000295087"/>
    </source>
</evidence>
<comment type="caution">
    <text evidence="2">The sequence shown here is derived from an EMBL/GenBank/DDBJ whole genome shotgun (WGS) entry which is preliminary data.</text>
</comment>
<accession>A0A4V3CQ55</accession>
<evidence type="ECO:0000256" key="1">
    <source>
        <dbReference type="SAM" id="MobiDB-lite"/>
    </source>
</evidence>
<sequence>MTSGGDRLDERTTEPDHDESTESVPAEPNYVPAEPDSALAQADTATGGESTEDEPDVGFTMADDEPEPEDPAERARKIMHQVARDLASLAPPDWQRLHAAFALTVLEHSSVALFSGDTIEPVQVTPPQEIIDLVWEHRLLSAELGDGPWWRLVLSLSGAGEIDVDYDYGDEPFPDEHLLAQDSYRADLAAFPRRSVPVWLSAYVGHDDKQIRAPRTAAEQELADRRKGLRASDSDVGLPPLPLMVARWAVLSAAFVAVGSEFGPRSLPSLNWFEGVRRSGSSLYLLPGNRAVLSGGVWNSPELAAAYAEGGPPTGLYTGAPSWVSAQVLNHRAAGGMLSFCYWWTNGRWYHGDSPTADGIAEAVPGFWSSETVARIVTDLLGVRADEHQRAGVETLVAAAEAGVVTRDTVVEVFSDAELFDVDAAFFQLTMAGVTARLPEPMAREDAIDVVRAHLTETSADPVRYPPDELQAERISVGWMVFVPVQPGEIAVGRAIFYVADDGVLHRSSSAVAPEVFAVEFAENFYERHRSVVSS</sequence>
<dbReference type="AlphaFoldDB" id="A0A4V3CQ55"/>
<organism evidence="2 3">
    <name type="scientific">Nocardia ignorata</name>
    <dbReference type="NCBI Taxonomy" id="145285"/>
    <lineage>
        <taxon>Bacteria</taxon>
        <taxon>Bacillati</taxon>
        <taxon>Actinomycetota</taxon>
        <taxon>Actinomycetes</taxon>
        <taxon>Mycobacteriales</taxon>
        <taxon>Nocardiaceae</taxon>
        <taxon>Nocardia</taxon>
    </lineage>
</organism>
<feature type="region of interest" description="Disordered" evidence="1">
    <location>
        <begin position="1"/>
        <end position="72"/>
    </location>
</feature>